<organism evidence="1 2">
    <name type="scientific">Simplicispira metamorpha</name>
    <dbReference type="NCBI Taxonomy" id="80881"/>
    <lineage>
        <taxon>Bacteria</taxon>
        <taxon>Pseudomonadati</taxon>
        <taxon>Pseudomonadota</taxon>
        <taxon>Betaproteobacteria</taxon>
        <taxon>Burkholderiales</taxon>
        <taxon>Comamonadaceae</taxon>
        <taxon>Simplicispira</taxon>
    </lineage>
</organism>
<comment type="caution">
    <text evidence="1">The sequence shown here is derived from an EMBL/GenBank/DDBJ whole genome shotgun (WGS) entry which is preliminary data.</text>
</comment>
<name>A0A4R2N552_9BURK</name>
<dbReference type="EMBL" id="SLXH01000022">
    <property type="protein sequence ID" value="TCP15972.1"/>
    <property type="molecule type" value="Genomic_DNA"/>
</dbReference>
<protein>
    <submittedName>
        <fullName evidence="1">Uncharacterized protein</fullName>
    </submittedName>
</protein>
<proteinExistence type="predicted"/>
<accession>A0A4R2N552</accession>
<dbReference type="AlphaFoldDB" id="A0A4R2N552"/>
<sequence length="54" mass="6111">MCGQGKTPGQRGIEAAQRVFYKSFACDWEQLQRLLQLHLQRFPGMNAEVSRATG</sequence>
<keyword evidence="2" id="KW-1185">Reference proteome</keyword>
<reference evidence="1 2" key="1">
    <citation type="submission" date="2019-03" db="EMBL/GenBank/DDBJ databases">
        <title>Genomic Encyclopedia of Type Strains, Phase IV (KMG-IV): sequencing the most valuable type-strain genomes for metagenomic binning, comparative biology and taxonomic classification.</title>
        <authorList>
            <person name="Goeker M."/>
        </authorList>
    </citation>
    <scope>NUCLEOTIDE SEQUENCE [LARGE SCALE GENOMIC DNA]</scope>
    <source>
        <strain evidence="1 2">DSM 1837</strain>
    </source>
</reference>
<dbReference type="Proteomes" id="UP000295182">
    <property type="component" value="Unassembled WGS sequence"/>
</dbReference>
<evidence type="ECO:0000313" key="1">
    <source>
        <dbReference type="EMBL" id="TCP15972.1"/>
    </source>
</evidence>
<evidence type="ECO:0000313" key="2">
    <source>
        <dbReference type="Proteomes" id="UP000295182"/>
    </source>
</evidence>
<gene>
    <name evidence="1" type="ORF">EV674_12243</name>
</gene>